<evidence type="ECO:0000313" key="1">
    <source>
        <dbReference type="EMBL" id="OMJ26549.1"/>
    </source>
</evidence>
<organism evidence="1 2">
    <name type="scientific">Smittium culicis</name>
    <dbReference type="NCBI Taxonomy" id="133412"/>
    <lineage>
        <taxon>Eukaryota</taxon>
        <taxon>Fungi</taxon>
        <taxon>Fungi incertae sedis</taxon>
        <taxon>Zoopagomycota</taxon>
        <taxon>Kickxellomycotina</taxon>
        <taxon>Harpellomycetes</taxon>
        <taxon>Harpellales</taxon>
        <taxon>Legeriomycetaceae</taxon>
        <taxon>Smittium</taxon>
    </lineage>
</organism>
<keyword evidence="2" id="KW-1185">Reference proteome</keyword>
<dbReference type="AlphaFoldDB" id="A0A1R1YI23"/>
<reference evidence="2" key="1">
    <citation type="submission" date="2017-01" db="EMBL/GenBank/DDBJ databases">
        <authorList>
            <person name="Wang Y."/>
            <person name="White M."/>
            <person name="Kvist S."/>
            <person name="Moncalvo J.-M."/>
        </authorList>
    </citation>
    <scope>NUCLEOTIDE SEQUENCE [LARGE SCALE GENOMIC DNA]</scope>
    <source>
        <strain evidence="2">ID-206-W2</strain>
    </source>
</reference>
<dbReference type="Proteomes" id="UP000187429">
    <property type="component" value="Unassembled WGS sequence"/>
</dbReference>
<gene>
    <name evidence="1" type="ORF">AYI69_g3978</name>
</gene>
<name>A0A1R1YI23_9FUNG</name>
<evidence type="ECO:0000313" key="2">
    <source>
        <dbReference type="Proteomes" id="UP000187429"/>
    </source>
</evidence>
<comment type="caution">
    <text evidence="1">The sequence shown here is derived from an EMBL/GenBank/DDBJ whole genome shotgun (WGS) entry which is preliminary data.</text>
</comment>
<dbReference type="EMBL" id="LSSM01001452">
    <property type="protein sequence ID" value="OMJ26549.1"/>
    <property type="molecule type" value="Genomic_DNA"/>
</dbReference>
<accession>A0A1R1YI23</accession>
<sequence length="93" mass="10611">MSNEFPTKNAENTTLAWVHELYTRVNQASELAHILISKENPVQPDGEKRTVQPVNDEYIVIRAPQSDFKLHPKNIEVIPSIISDLFRSPIKDS</sequence>
<proteinExistence type="predicted"/>
<protein>
    <submittedName>
        <fullName evidence="1">Uncharacterized protein</fullName>
    </submittedName>
</protein>